<dbReference type="Proteomes" id="UP001157006">
    <property type="component" value="Chromosome 1S"/>
</dbReference>
<sequence>MPSEEIEIPRVELCNFVLYIVVISDATNFVISPCVSPVASGGRCSDERVLMNGGGGPDEGVLKLPPVVLNKKTEAEVLMNGGRGPEQEDDGKW</sequence>
<name>A0AAV0Z5P9_VICFA</name>
<dbReference type="AlphaFoldDB" id="A0AAV0Z5P9"/>
<organism evidence="1 2">
    <name type="scientific">Vicia faba</name>
    <name type="common">Broad bean</name>
    <name type="synonym">Faba vulgaris</name>
    <dbReference type="NCBI Taxonomy" id="3906"/>
    <lineage>
        <taxon>Eukaryota</taxon>
        <taxon>Viridiplantae</taxon>
        <taxon>Streptophyta</taxon>
        <taxon>Embryophyta</taxon>
        <taxon>Tracheophyta</taxon>
        <taxon>Spermatophyta</taxon>
        <taxon>Magnoliopsida</taxon>
        <taxon>eudicotyledons</taxon>
        <taxon>Gunneridae</taxon>
        <taxon>Pentapetalae</taxon>
        <taxon>rosids</taxon>
        <taxon>fabids</taxon>
        <taxon>Fabales</taxon>
        <taxon>Fabaceae</taxon>
        <taxon>Papilionoideae</taxon>
        <taxon>50 kb inversion clade</taxon>
        <taxon>NPAAA clade</taxon>
        <taxon>Hologalegina</taxon>
        <taxon>IRL clade</taxon>
        <taxon>Fabeae</taxon>
        <taxon>Vicia</taxon>
    </lineage>
</organism>
<keyword evidence="2" id="KW-1185">Reference proteome</keyword>
<evidence type="ECO:0000313" key="2">
    <source>
        <dbReference type="Proteomes" id="UP001157006"/>
    </source>
</evidence>
<proteinExistence type="predicted"/>
<gene>
    <name evidence="1" type="ORF">VFH_I020600</name>
</gene>
<protein>
    <submittedName>
        <fullName evidence="1">Uncharacterized protein</fullName>
    </submittedName>
</protein>
<evidence type="ECO:0000313" key="1">
    <source>
        <dbReference type="EMBL" id="CAI8592062.1"/>
    </source>
</evidence>
<accession>A0AAV0Z5P9</accession>
<reference evidence="1 2" key="1">
    <citation type="submission" date="2023-01" db="EMBL/GenBank/DDBJ databases">
        <authorList>
            <person name="Kreplak J."/>
        </authorList>
    </citation>
    <scope>NUCLEOTIDE SEQUENCE [LARGE SCALE GENOMIC DNA]</scope>
</reference>
<dbReference type="EMBL" id="OX451735">
    <property type="protein sequence ID" value="CAI8592062.1"/>
    <property type="molecule type" value="Genomic_DNA"/>
</dbReference>